<keyword evidence="3 6" id="KW-0833">Ubl conjugation pathway</keyword>
<evidence type="ECO:0000256" key="2">
    <source>
        <dbReference type="ARBA" id="ARBA00022670"/>
    </source>
</evidence>
<sequence length="620" mass="68053">MSASSSSWAIWSRRPRDPGNAPALIFSPKTNPPAHIYQLAFSDITPPPSPELSPSPELLTDIDNDNDKELTEKTNTPATTVPASPASIDASTSLPKEPAPPPPPPQKKSWASLLQPAASSSQAAGKKNLLPTSSIVGFSIPAASSPTPSSLISPSKKAALSSLLRTGTHDHSSDTQIRVRPRGLTNTGNMCFANSVLQVLLYCEPFWKLFMQLGDLLPSDDKSEMTALLRATADFIRDFLPPGDPAHSSKDSGKKNGSTSPRGKGKERERHVEEVEWDEAEAFIPSYVYDALKSKKRFDALMGGGLGNNNGYQGQEDAEEFLGFYLDTLEEELLALADSISPHGSTNGIKDIDAKIKAAQSVEQKVEDGPNETEDGWLEVGKKNRTVVTRTIKTVDSPISKIFGGKFRSTLRAPAQRDSVMIEDWRSLRVDIQAESIHTIEDALSHISHPQPVQMSHPVHPGTTIEASQQVLIDALPPVLVVHLKRFCYDVTVGGVMKVSKQVTFGEELIIPIDILSPTVRGQHRSRYKLFGVIYHHGISASGGHYTLDVLHTNRFTTPQNPWADRSQQTELSKNREGWIRIDDELVSDIRHADIFASAAFERDDAASRCAYMLFYKRIR</sequence>
<dbReference type="AlphaFoldDB" id="A0AAW0DEQ7"/>
<protein>
    <recommendedName>
        <fullName evidence="6">Ubiquitin carboxyl-terminal hydrolase</fullName>
        <ecNumber evidence="6">3.4.19.12</ecNumber>
    </recommendedName>
</protein>
<comment type="catalytic activity">
    <reaction evidence="1 6">
        <text>Thiol-dependent hydrolysis of ester, thioester, amide, peptide and isopeptide bonds formed by the C-terminal Gly of ubiquitin (a 76-residue protein attached to proteins as an intracellular targeting signal).</text>
        <dbReference type="EC" id="3.4.19.12"/>
    </reaction>
</comment>
<dbReference type="CDD" id="cd02257">
    <property type="entry name" value="Peptidase_C19"/>
    <property type="match status" value="1"/>
</dbReference>
<dbReference type="GO" id="GO:0005634">
    <property type="term" value="C:nucleus"/>
    <property type="evidence" value="ECO:0007669"/>
    <property type="project" value="TreeGrafter"/>
</dbReference>
<feature type="region of interest" description="Disordered" evidence="7">
    <location>
        <begin position="162"/>
        <end position="183"/>
    </location>
</feature>
<reference evidence="9 10" key="1">
    <citation type="submission" date="2024-01" db="EMBL/GenBank/DDBJ databases">
        <title>A draft genome for a cacao thread blight-causing isolate of Paramarasmius palmivorus.</title>
        <authorList>
            <person name="Baruah I.K."/>
            <person name="Bukari Y."/>
            <person name="Amoako-Attah I."/>
            <person name="Meinhardt L.W."/>
            <person name="Bailey B.A."/>
            <person name="Cohen S.P."/>
        </authorList>
    </citation>
    <scope>NUCLEOTIDE SEQUENCE [LARGE SCALE GENOMIC DNA]</scope>
    <source>
        <strain evidence="9 10">GH-12</strain>
    </source>
</reference>
<dbReference type="PROSITE" id="PS00973">
    <property type="entry name" value="USP_2"/>
    <property type="match status" value="1"/>
</dbReference>
<feature type="compositionally biased region" description="Polar residues" evidence="7">
    <location>
        <begin position="73"/>
        <end position="82"/>
    </location>
</feature>
<feature type="region of interest" description="Disordered" evidence="7">
    <location>
        <begin position="240"/>
        <end position="272"/>
    </location>
</feature>
<dbReference type="PROSITE" id="PS50235">
    <property type="entry name" value="USP_3"/>
    <property type="match status" value="1"/>
</dbReference>
<dbReference type="PANTHER" id="PTHR24006:SF687">
    <property type="entry name" value="UBIQUITIN CARBOXYL-TERMINAL HYDROLASE 10"/>
    <property type="match status" value="1"/>
</dbReference>
<keyword evidence="5 6" id="KW-0788">Thiol protease</keyword>
<dbReference type="GO" id="GO:0005829">
    <property type="term" value="C:cytosol"/>
    <property type="evidence" value="ECO:0007669"/>
    <property type="project" value="TreeGrafter"/>
</dbReference>
<evidence type="ECO:0000256" key="6">
    <source>
        <dbReference type="RuleBase" id="RU366025"/>
    </source>
</evidence>
<dbReference type="InterPro" id="IPR050164">
    <property type="entry name" value="Peptidase_C19"/>
</dbReference>
<feature type="region of interest" description="Disordered" evidence="7">
    <location>
        <begin position="41"/>
        <end position="117"/>
    </location>
</feature>
<dbReference type="GO" id="GO:0004843">
    <property type="term" value="F:cysteine-type deubiquitinase activity"/>
    <property type="evidence" value="ECO:0007669"/>
    <property type="project" value="UniProtKB-UniRule"/>
</dbReference>
<feature type="compositionally biased region" description="Low complexity" evidence="7">
    <location>
        <begin position="1"/>
        <end position="12"/>
    </location>
</feature>
<evidence type="ECO:0000313" key="10">
    <source>
        <dbReference type="Proteomes" id="UP001383192"/>
    </source>
</evidence>
<evidence type="ECO:0000259" key="8">
    <source>
        <dbReference type="PROSITE" id="PS50235"/>
    </source>
</evidence>
<dbReference type="PROSITE" id="PS00972">
    <property type="entry name" value="USP_1"/>
    <property type="match status" value="1"/>
</dbReference>
<dbReference type="EMBL" id="JAYKXP010000014">
    <property type="protein sequence ID" value="KAK7051081.1"/>
    <property type="molecule type" value="Genomic_DNA"/>
</dbReference>
<evidence type="ECO:0000256" key="1">
    <source>
        <dbReference type="ARBA" id="ARBA00000707"/>
    </source>
</evidence>
<accession>A0AAW0DEQ7</accession>
<proteinExistence type="inferred from homology"/>
<organism evidence="9 10">
    <name type="scientific">Paramarasmius palmivorus</name>
    <dbReference type="NCBI Taxonomy" id="297713"/>
    <lineage>
        <taxon>Eukaryota</taxon>
        <taxon>Fungi</taxon>
        <taxon>Dikarya</taxon>
        <taxon>Basidiomycota</taxon>
        <taxon>Agaricomycotina</taxon>
        <taxon>Agaricomycetes</taxon>
        <taxon>Agaricomycetidae</taxon>
        <taxon>Agaricales</taxon>
        <taxon>Marasmiineae</taxon>
        <taxon>Marasmiaceae</taxon>
        <taxon>Paramarasmius</taxon>
    </lineage>
</organism>
<dbReference type="Gene3D" id="3.90.70.10">
    <property type="entry name" value="Cysteine proteinases"/>
    <property type="match status" value="1"/>
</dbReference>
<evidence type="ECO:0000256" key="4">
    <source>
        <dbReference type="ARBA" id="ARBA00022801"/>
    </source>
</evidence>
<gene>
    <name evidence="9" type="ORF">VNI00_005193</name>
</gene>
<dbReference type="InterPro" id="IPR028889">
    <property type="entry name" value="USP"/>
</dbReference>
<dbReference type="Proteomes" id="UP001383192">
    <property type="component" value="Unassembled WGS sequence"/>
</dbReference>
<dbReference type="PANTHER" id="PTHR24006">
    <property type="entry name" value="UBIQUITIN CARBOXYL-TERMINAL HYDROLASE"/>
    <property type="match status" value="1"/>
</dbReference>
<feature type="compositionally biased region" description="Low complexity" evidence="7">
    <location>
        <begin position="107"/>
        <end position="117"/>
    </location>
</feature>
<feature type="domain" description="USP" evidence="8">
    <location>
        <begin position="182"/>
        <end position="619"/>
    </location>
</feature>
<comment type="caution">
    <text evidence="9">The sequence shown here is derived from an EMBL/GenBank/DDBJ whole genome shotgun (WGS) entry which is preliminary data.</text>
</comment>
<dbReference type="Pfam" id="PF00443">
    <property type="entry name" value="UCH"/>
    <property type="match status" value="1"/>
</dbReference>
<evidence type="ECO:0000256" key="3">
    <source>
        <dbReference type="ARBA" id="ARBA00022786"/>
    </source>
</evidence>
<feature type="region of interest" description="Disordered" evidence="7">
    <location>
        <begin position="1"/>
        <end position="29"/>
    </location>
</feature>
<dbReference type="SUPFAM" id="SSF54001">
    <property type="entry name" value="Cysteine proteinases"/>
    <property type="match status" value="1"/>
</dbReference>
<dbReference type="InterPro" id="IPR038765">
    <property type="entry name" value="Papain-like_cys_pep_sf"/>
</dbReference>
<dbReference type="InterPro" id="IPR018200">
    <property type="entry name" value="USP_CS"/>
</dbReference>
<name>A0AAW0DEQ7_9AGAR</name>
<keyword evidence="4 6" id="KW-0378">Hydrolase</keyword>
<feature type="compositionally biased region" description="Pro residues" evidence="7">
    <location>
        <begin position="97"/>
        <end position="106"/>
    </location>
</feature>
<evidence type="ECO:0000256" key="7">
    <source>
        <dbReference type="SAM" id="MobiDB-lite"/>
    </source>
</evidence>
<dbReference type="EC" id="3.4.19.12" evidence="6"/>
<dbReference type="InterPro" id="IPR001394">
    <property type="entry name" value="Peptidase_C19_UCH"/>
</dbReference>
<comment type="similarity">
    <text evidence="6">Belongs to the peptidase C19 family.</text>
</comment>
<evidence type="ECO:0000256" key="5">
    <source>
        <dbReference type="ARBA" id="ARBA00022807"/>
    </source>
</evidence>
<evidence type="ECO:0000313" key="9">
    <source>
        <dbReference type="EMBL" id="KAK7051081.1"/>
    </source>
</evidence>
<keyword evidence="10" id="KW-1185">Reference proteome</keyword>
<keyword evidence="2 6" id="KW-0645">Protease</keyword>
<dbReference type="GO" id="GO:0016579">
    <property type="term" value="P:protein deubiquitination"/>
    <property type="evidence" value="ECO:0007669"/>
    <property type="project" value="InterPro"/>
</dbReference>
<dbReference type="GO" id="GO:0006508">
    <property type="term" value="P:proteolysis"/>
    <property type="evidence" value="ECO:0007669"/>
    <property type="project" value="UniProtKB-KW"/>
</dbReference>